<dbReference type="Proteomes" id="UP000324767">
    <property type="component" value="Unassembled WGS sequence"/>
</dbReference>
<dbReference type="SUPFAM" id="SSF51197">
    <property type="entry name" value="Clavaminate synthase-like"/>
    <property type="match status" value="1"/>
</dbReference>
<feature type="compositionally biased region" description="Basic and acidic residues" evidence="5">
    <location>
        <begin position="701"/>
        <end position="728"/>
    </location>
</feature>
<feature type="compositionally biased region" description="Polar residues" evidence="5">
    <location>
        <begin position="1174"/>
        <end position="1183"/>
    </location>
</feature>
<reference evidence="7 8" key="1">
    <citation type="submission" date="2019-09" db="EMBL/GenBank/DDBJ databases">
        <title>The hologenome of the rock-dwelling lichen Lasallia pustulata.</title>
        <authorList>
            <person name="Greshake Tzovaras B."/>
            <person name="Segers F."/>
            <person name="Bicker A."/>
            <person name="Dal Grande F."/>
            <person name="Otte J."/>
            <person name="Hankeln T."/>
            <person name="Schmitt I."/>
            <person name="Ebersberger I."/>
        </authorList>
    </citation>
    <scope>NUCLEOTIDE SEQUENCE [LARGE SCALE GENOMIC DNA]</scope>
    <source>
        <strain evidence="7">A1-1</strain>
    </source>
</reference>
<keyword evidence="3" id="KW-0804">Transcription</keyword>
<dbReference type="PROSITE" id="PS51184">
    <property type="entry name" value="JMJC"/>
    <property type="match status" value="1"/>
</dbReference>
<comment type="subcellular location">
    <subcellularLocation>
        <location evidence="1">Nucleus</location>
    </subcellularLocation>
</comment>
<dbReference type="InterPro" id="IPR003347">
    <property type="entry name" value="JmjC_dom"/>
</dbReference>
<dbReference type="GO" id="GO:0005634">
    <property type="term" value="C:nucleus"/>
    <property type="evidence" value="ECO:0007669"/>
    <property type="project" value="UniProtKB-SubCell"/>
</dbReference>
<evidence type="ECO:0000313" key="7">
    <source>
        <dbReference type="EMBL" id="KAA6410369.1"/>
    </source>
</evidence>
<feature type="compositionally biased region" description="Basic and acidic residues" evidence="5">
    <location>
        <begin position="1130"/>
        <end position="1143"/>
    </location>
</feature>
<evidence type="ECO:0000256" key="2">
    <source>
        <dbReference type="ARBA" id="ARBA00023015"/>
    </source>
</evidence>
<keyword evidence="4" id="KW-0539">Nucleus</keyword>
<accession>A0A5M8PLU1</accession>
<evidence type="ECO:0000256" key="1">
    <source>
        <dbReference type="ARBA" id="ARBA00004123"/>
    </source>
</evidence>
<feature type="compositionally biased region" description="Polar residues" evidence="5">
    <location>
        <begin position="1226"/>
        <end position="1239"/>
    </location>
</feature>
<evidence type="ECO:0000256" key="5">
    <source>
        <dbReference type="SAM" id="MobiDB-lite"/>
    </source>
</evidence>
<dbReference type="Pfam" id="PF10497">
    <property type="entry name" value="zf-4CXXC_R1"/>
    <property type="match status" value="1"/>
</dbReference>
<feature type="compositionally biased region" description="Basic and acidic residues" evidence="5">
    <location>
        <begin position="933"/>
        <end position="952"/>
    </location>
</feature>
<feature type="compositionally biased region" description="Basic and acidic residues" evidence="5">
    <location>
        <begin position="1251"/>
        <end position="1261"/>
    </location>
</feature>
<dbReference type="EMBL" id="VXIT01000009">
    <property type="protein sequence ID" value="KAA6410369.1"/>
    <property type="molecule type" value="Genomic_DNA"/>
</dbReference>
<feature type="region of interest" description="Disordered" evidence="5">
    <location>
        <begin position="701"/>
        <end position="735"/>
    </location>
</feature>
<dbReference type="OrthoDB" id="298344at2759"/>
<feature type="region of interest" description="Disordered" evidence="5">
    <location>
        <begin position="886"/>
        <end position="955"/>
    </location>
</feature>
<feature type="compositionally biased region" description="Gly residues" evidence="5">
    <location>
        <begin position="1304"/>
        <end position="1323"/>
    </location>
</feature>
<feature type="region of interest" description="Disordered" evidence="5">
    <location>
        <begin position="1051"/>
        <end position="1323"/>
    </location>
</feature>
<evidence type="ECO:0000256" key="3">
    <source>
        <dbReference type="ARBA" id="ARBA00023163"/>
    </source>
</evidence>
<organism evidence="7 8">
    <name type="scientific">Lasallia pustulata</name>
    <dbReference type="NCBI Taxonomy" id="136370"/>
    <lineage>
        <taxon>Eukaryota</taxon>
        <taxon>Fungi</taxon>
        <taxon>Dikarya</taxon>
        <taxon>Ascomycota</taxon>
        <taxon>Pezizomycotina</taxon>
        <taxon>Lecanoromycetes</taxon>
        <taxon>OSLEUM clade</taxon>
        <taxon>Umbilicariomycetidae</taxon>
        <taxon>Umbilicariales</taxon>
        <taxon>Umbilicariaceae</taxon>
        <taxon>Lasallia</taxon>
    </lineage>
</organism>
<dbReference type="InterPro" id="IPR018866">
    <property type="entry name" value="Znf-4CXXC_R1"/>
</dbReference>
<feature type="domain" description="JmjC" evidence="6">
    <location>
        <begin position="180"/>
        <end position="348"/>
    </location>
</feature>
<protein>
    <recommendedName>
        <fullName evidence="6">JmjC domain-containing protein</fullName>
    </recommendedName>
</protein>
<feature type="compositionally biased region" description="Polar residues" evidence="5">
    <location>
        <begin position="780"/>
        <end position="801"/>
    </location>
</feature>
<gene>
    <name evidence="7" type="ORF">FRX48_05790</name>
</gene>
<evidence type="ECO:0000256" key="4">
    <source>
        <dbReference type="ARBA" id="ARBA00023242"/>
    </source>
</evidence>
<keyword evidence="2" id="KW-0805">Transcription regulation</keyword>
<name>A0A5M8PLU1_9LECA</name>
<dbReference type="Pfam" id="PF02373">
    <property type="entry name" value="JmjC"/>
    <property type="match status" value="1"/>
</dbReference>
<sequence length="1323" mass="147986">MPAQRPCASFDPISPDLDLATLVEETPNFEYVVRISCDMIDHQGLEAFEKLVLLHVIIGGRPLVVEGFQDRLDPWAFTPQWLRDNQGTKFEQARTLTKQENIALSINHYLNNMAMLTNQWNIYNYKEWNRQRVYLKDIDCPQVWHDKLKEQIPPGLFYLNESTGDIGGPGAADVPELHGPGVKKGRGIARAGDLMSCLPPPMRAENMMCYIGHEGTYTPAHREMCASLGQNIMVETSGTVDEDGKPAKPGSSIWFMTETKDRHLVSEYWLSTLGHDIEVESHFAQINAWKAAPFTTYVVEQKVGDFILIPPLAPHQVWNRGTRTMKAAWNRTTVETLEMALSEALPRARMVCRDEQYKNKAIVLFALQKYSGLLKEVDLQKQDASDQQAELQLIYSPKIRQLQKDFKRLFTLYTQILLSEMLSPVSPTEKKGQYLPYDSNVTCSYCRCNIFNRFLTCTSCVIPLENGEKDTYDICMECFVMGRSCQCLSRFKWVEQFPWTDLVEKHDLWRHQIIAFDGGLNEKSPQPLHLVRKDLKHKTLAQICQEQLKARPWRDPEKPAFKEVVSDDLEEDQVNDDGTAKKKRKMRRSEKWLREHLNCHICKKREPTWKLAICGCGTSYCFGSLFRAFDLMPVSVMQDPDWKCPRCLKICSCAGCRAIPDVNPFEPNGTVLGHDTKKIADPRSIESLVDFSHSNIKWVKKAGDDHPHETKRLKRRGDEAAEAKSKDPELDDNYVDEDFQPLRNPRFDAGIIYTQNGDVPIDPQLSMDYTAKPTNSNAVNNKANGEHAGNSTVTANGNYNDPSGIRGPLLSGASMVKEAPSPPVLQRDAAPSVNSNGIVSHAYDNAEHLNGQSGFHRHHMPGPHQFVAPAAMMVNPNPTDHLNRTADANGTAYEYPDPSMPEMTTSSQATRFRQPVVTVQHEGQSQAGTKRKRSDDRPRVRSDFIESPKNDANRQFQEAQIQRTLAEARNNDRSISARAAMPGQKLDLKLSVNGAKVAEMVDETSLKRRSTASGLGEDGAGDDREDTIILQSDLPGAAEIIVIPEPLPPKKKKVKVENDQAFTAGKSETRRSARTRAVLSKGIRKPRAEYAEISDNSESEGGVPFREYHGGSQRKAPKSRQLPSYLARRSLGEEADFPKELPLKPRRRPSRQKKTERSRPAAVTEAEPEETDSLIGSQASTSPIDLFQAEAVPTSSTDVHVSMLGPGGTDVQQSEIEIQRDDIETRQNNIDSQPHSPNLTDPGPHPTPRSDPAKRAADNRRAKLNALRWAEDPSDDQWYSSKSASSEEDSSLDEPAMVANQAVSGGGRTGRAGVGDAGKRGGL</sequence>
<evidence type="ECO:0000313" key="8">
    <source>
        <dbReference type="Proteomes" id="UP000324767"/>
    </source>
</evidence>
<proteinExistence type="predicted"/>
<dbReference type="SMART" id="SM00558">
    <property type="entry name" value="JmjC"/>
    <property type="match status" value="1"/>
</dbReference>
<feature type="compositionally biased region" description="Polar residues" evidence="5">
    <location>
        <begin position="902"/>
        <end position="911"/>
    </location>
</feature>
<dbReference type="Gene3D" id="2.60.120.650">
    <property type="entry name" value="Cupin"/>
    <property type="match status" value="1"/>
</dbReference>
<feature type="region of interest" description="Disordered" evidence="5">
    <location>
        <begin position="780"/>
        <end position="831"/>
    </location>
</feature>
<evidence type="ECO:0000259" key="6">
    <source>
        <dbReference type="PROSITE" id="PS51184"/>
    </source>
</evidence>
<comment type="caution">
    <text evidence="7">The sequence shown here is derived from an EMBL/GenBank/DDBJ whole genome shotgun (WGS) entry which is preliminary data.</text>
</comment>